<feature type="compositionally biased region" description="Low complexity" evidence="4">
    <location>
        <begin position="21"/>
        <end position="39"/>
    </location>
</feature>
<proteinExistence type="inferred from homology"/>
<comment type="similarity">
    <text evidence="2">Belongs to the TLS1 family.</text>
</comment>
<evidence type="ECO:0000256" key="4">
    <source>
        <dbReference type="SAM" id="MobiDB-lite"/>
    </source>
</evidence>
<protein>
    <recommendedName>
        <fullName evidence="7">Hepatocellular carcinoma-associated antigen 59-domain-containing protein</fullName>
    </recommendedName>
</protein>
<dbReference type="PANTHER" id="PTHR13486">
    <property type="entry name" value="TELOMERE LENGTH AND SILENCING PROTEIN 1 TLS1 FAMILY MEMBER"/>
    <property type="match status" value="1"/>
</dbReference>
<sequence>MRPTSTYSKMADLRAPREGVATAAAASTAADALSSSQQAGHDADDAARPLRPDDVGLQRQPAGLGKLHEVDLGPDSTLRNIARTAQATRKLQSGEAAEPEPKLGPDGKPWRNRKRRTSEDIRRDKLVEEVLKETRLDIYDEPEAPLDTNDDQAADDRIAEKFRRDFLDALSTRANRRHAAPKKKKDNNAEQRPKGPKMGGSRSARAAMRAKELEAKKK</sequence>
<dbReference type="PANTHER" id="PTHR13486:SF2">
    <property type="entry name" value="SPLICING FACTOR C9ORF78"/>
    <property type="match status" value="1"/>
</dbReference>
<evidence type="ECO:0000256" key="1">
    <source>
        <dbReference type="ARBA" id="ARBA00004123"/>
    </source>
</evidence>
<dbReference type="InterPro" id="IPR010756">
    <property type="entry name" value="Tls1-like"/>
</dbReference>
<gene>
    <name evidence="5" type="ORF">BDY21DRAFT_25390</name>
</gene>
<feature type="compositionally biased region" description="Basic and acidic residues" evidence="4">
    <location>
        <begin position="99"/>
        <end position="109"/>
    </location>
</feature>
<reference evidence="5" key="1">
    <citation type="journal article" date="2020" name="Stud. Mycol.">
        <title>101 Dothideomycetes genomes: a test case for predicting lifestyles and emergence of pathogens.</title>
        <authorList>
            <person name="Haridas S."/>
            <person name="Albert R."/>
            <person name="Binder M."/>
            <person name="Bloem J."/>
            <person name="Labutti K."/>
            <person name="Salamov A."/>
            <person name="Andreopoulos B."/>
            <person name="Baker S."/>
            <person name="Barry K."/>
            <person name="Bills G."/>
            <person name="Bluhm B."/>
            <person name="Cannon C."/>
            <person name="Castanera R."/>
            <person name="Culley D."/>
            <person name="Daum C."/>
            <person name="Ezra D."/>
            <person name="Gonzalez J."/>
            <person name="Henrissat B."/>
            <person name="Kuo A."/>
            <person name="Liang C."/>
            <person name="Lipzen A."/>
            <person name="Lutzoni F."/>
            <person name="Magnuson J."/>
            <person name="Mondo S."/>
            <person name="Nolan M."/>
            <person name="Ohm R."/>
            <person name="Pangilinan J."/>
            <person name="Park H.-J."/>
            <person name="Ramirez L."/>
            <person name="Alfaro M."/>
            <person name="Sun H."/>
            <person name="Tritt A."/>
            <person name="Yoshinaga Y."/>
            <person name="Zwiers L.-H."/>
            <person name="Turgeon B."/>
            <person name="Goodwin S."/>
            <person name="Spatafora J."/>
            <person name="Crous P."/>
            <person name="Grigoriev I."/>
        </authorList>
    </citation>
    <scope>NUCLEOTIDE SEQUENCE</scope>
    <source>
        <strain evidence="5">ATCC 16933</strain>
    </source>
</reference>
<dbReference type="AlphaFoldDB" id="A0A6A6P0X8"/>
<dbReference type="EMBL" id="MU001680">
    <property type="protein sequence ID" value="KAF2457417.1"/>
    <property type="molecule type" value="Genomic_DNA"/>
</dbReference>
<comment type="subcellular location">
    <subcellularLocation>
        <location evidence="1">Nucleus</location>
    </subcellularLocation>
</comment>
<feature type="compositionally biased region" description="Acidic residues" evidence="4">
    <location>
        <begin position="139"/>
        <end position="153"/>
    </location>
</feature>
<keyword evidence="3" id="KW-0539">Nucleus</keyword>
<feature type="region of interest" description="Disordered" evidence="4">
    <location>
        <begin position="137"/>
        <end position="157"/>
    </location>
</feature>
<feature type="compositionally biased region" description="Basic residues" evidence="4">
    <location>
        <begin position="174"/>
        <end position="185"/>
    </location>
</feature>
<dbReference type="OrthoDB" id="5627at2759"/>
<dbReference type="GO" id="GO:0000398">
    <property type="term" value="P:mRNA splicing, via spliceosome"/>
    <property type="evidence" value="ECO:0007669"/>
    <property type="project" value="TreeGrafter"/>
</dbReference>
<evidence type="ECO:0000313" key="5">
    <source>
        <dbReference type="EMBL" id="KAF2457417.1"/>
    </source>
</evidence>
<dbReference type="GO" id="GO:0005681">
    <property type="term" value="C:spliceosomal complex"/>
    <property type="evidence" value="ECO:0007669"/>
    <property type="project" value="TreeGrafter"/>
</dbReference>
<evidence type="ECO:0000313" key="6">
    <source>
        <dbReference type="Proteomes" id="UP000799766"/>
    </source>
</evidence>
<evidence type="ECO:0000256" key="3">
    <source>
        <dbReference type="ARBA" id="ARBA00023242"/>
    </source>
</evidence>
<evidence type="ECO:0000256" key="2">
    <source>
        <dbReference type="ARBA" id="ARBA00007643"/>
    </source>
</evidence>
<feature type="compositionally biased region" description="Basic and acidic residues" evidence="4">
    <location>
        <begin position="41"/>
        <end position="56"/>
    </location>
</feature>
<feature type="region of interest" description="Disordered" evidence="4">
    <location>
        <begin position="1"/>
        <end position="125"/>
    </location>
</feature>
<feature type="compositionally biased region" description="Basic and acidic residues" evidence="4">
    <location>
        <begin position="209"/>
        <end position="218"/>
    </location>
</feature>
<organism evidence="5 6">
    <name type="scientific">Lineolata rhizophorae</name>
    <dbReference type="NCBI Taxonomy" id="578093"/>
    <lineage>
        <taxon>Eukaryota</taxon>
        <taxon>Fungi</taxon>
        <taxon>Dikarya</taxon>
        <taxon>Ascomycota</taxon>
        <taxon>Pezizomycotina</taxon>
        <taxon>Dothideomycetes</taxon>
        <taxon>Dothideomycetes incertae sedis</taxon>
        <taxon>Lineolatales</taxon>
        <taxon>Lineolataceae</taxon>
        <taxon>Lineolata</taxon>
    </lineage>
</organism>
<name>A0A6A6P0X8_9PEZI</name>
<dbReference type="Pfam" id="PF07052">
    <property type="entry name" value="Hep_59"/>
    <property type="match status" value="1"/>
</dbReference>
<evidence type="ECO:0008006" key="7">
    <source>
        <dbReference type="Google" id="ProtNLM"/>
    </source>
</evidence>
<accession>A0A6A6P0X8</accession>
<dbReference type="Proteomes" id="UP000799766">
    <property type="component" value="Unassembled WGS sequence"/>
</dbReference>
<feature type="region of interest" description="Disordered" evidence="4">
    <location>
        <begin position="170"/>
        <end position="218"/>
    </location>
</feature>
<feature type="compositionally biased region" description="Polar residues" evidence="4">
    <location>
        <begin position="77"/>
        <end position="91"/>
    </location>
</feature>
<keyword evidence="6" id="KW-1185">Reference proteome</keyword>